<dbReference type="HOGENOM" id="CLU_037628_3_0_12"/>
<dbReference type="eggNOG" id="COG1879">
    <property type="taxonomic scope" value="Bacteria"/>
</dbReference>
<sequence>MKKAFVVLSCFMLLGAAVFANGAKDGGSVKDAHVFMFKSTGNTFGTLMYQGFQTHMNSMGEKCVDKSPADTTVAAQVQMIKELINQGIKSLTISVNGDEGFDEVIALAKQKGIKVISVDSALKASQREAHVIPASQQEVGQALIQAAVCIKLGVPYPKDGNMKKAAANALASYNGKVINLGILSAGVTTTVQNNWIAAMEVELKDPIYKGKVNPVLDKKYGDDDLTKSTTQANAFVSENKVDVIISPTTVGMMAAGEVLKSSKSAIKLTGLGLPSEMKAYMPSSPSDNEFASVCPYMFLWDVIDLGYTAAVAVDSLCKGTYNSAVGKELKVPAYGEYPDRVMKTIPDPDAPGGTLISVGAPYSFHKGNMAVWIKRL</sequence>
<accession>S3L519</accession>
<dbReference type="PANTHER" id="PTHR30036:SF8">
    <property type="entry name" value="ABC-TYPE SUGAR TRANSPORT SYSTEM PERIPLASMIC COMPONENT-LIKE PROTEIN"/>
    <property type="match status" value="1"/>
</dbReference>
<dbReference type="GO" id="GO:0030246">
    <property type="term" value="F:carbohydrate binding"/>
    <property type="evidence" value="ECO:0007669"/>
    <property type="project" value="TreeGrafter"/>
</dbReference>
<dbReference type="GO" id="GO:0030288">
    <property type="term" value="C:outer membrane-bounded periplasmic space"/>
    <property type="evidence" value="ECO:0007669"/>
    <property type="project" value="TreeGrafter"/>
</dbReference>
<dbReference type="InterPro" id="IPR050555">
    <property type="entry name" value="Bact_Solute-Bind_Prot2"/>
</dbReference>
<gene>
    <name evidence="5" type="ORF">HMPREF9194_02244</name>
</gene>
<feature type="chain" id="PRO_5004511347" description="Periplasmic binding protein domain-containing protein" evidence="3">
    <location>
        <begin position="21"/>
        <end position="376"/>
    </location>
</feature>
<comment type="subcellular location">
    <subcellularLocation>
        <location evidence="1">Cell envelope</location>
    </subcellularLocation>
</comment>
<comment type="similarity">
    <text evidence="2">Belongs to the bacterial solute-binding protein 2 family.</text>
</comment>
<name>S3L519_TREMA</name>
<keyword evidence="6" id="KW-1185">Reference proteome</keyword>
<comment type="caution">
    <text evidence="5">The sequence shown here is derived from an EMBL/GenBank/DDBJ whole genome shotgun (WGS) entry which is preliminary data.</text>
</comment>
<dbReference type="RefSeq" id="WP_016526497.1">
    <property type="nucleotide sequence ID" value="NZ_KE332518.1"/>
</dbReference>
<protein>
    <recommendedName>
        <fullName evidence="4">Periplasmic binding protein domain-containing protein</fullName>
    </recommendedName>
</protein>
<evidence type="ECO:0000256" key="3">
    <source>
        <dbReference type="SAM" id="SignalP"/>
    </source>
</evidence>
<feature type="signal peptide" evidence="3">
    <location>
        <begin position="1"/>
        <end position="20"/>
    </location>
</feature>
<evidence type="ECO:0000259" key="4">
    <source>
        <dbReference type="Pfam" id="PF13407"/>
    </source>
</evidence>
<evidence type="ECO:0000313" key="5">
    <source>
        <dbReference type="EMBL" id="EPF31889.1"/>
    </source>
</evidence>
<dbReference type="Proteomes" id="UP000014541">
    <property type="component" value="Unassembled WGS sequence"/>
</dbReference>
<dbReference type="InterPro" id="IPR025997">
    <property type="entry name" value="SBP_2_dom"/>
</dbReference>
<reference evidence="5 6" key="1">
    <citation type="submission" date="2013-04" db="EMBL/GenBank/DDBJ databases">
        <title>The Genome Sequence of Treponema maltophilum ATCC 51939.</title>
        <authorList>
            <consortium name="The Broad Institute Genomics Platform"/>
            <person name="Earl A."/>
            <person name="Ward D."/>
            <person name="Feldgarden M."/>
            <person name="Gevers D."/>
            <person name="Leonetti C."/>
            <person name="Blanton J.M."/>
            <person name="Dewhirst F.E."/>
            <person name="Izard J."/>
            <person name="Walker B."/>
            <person name="Young S."/>
            <person name="Zeng Q."/>
            <person name="Gargeya S."/>
            <person name="Fitzgerald M."/>
            <person name="Haas B."/>
            <person name="Abouelleil A."/>
            <person name="Allen A.W."/>
            <person name="Alvarado L."/>
            <person name="Arachchi H.M."/>
            <person name="Berlin A.M."/>
            <person name="Chapman S.B."/>
            <person name="Gainer-Dewar J."/>
            <person name="Goldberg J."/>
            <person name="Griggs A."/>
            <person name="Gujja S."/>
            <person name="Hansen M."/>
            <person name="Howarth C."/>
            <person name="Imamovic A."/>
            <person name="Ireland A."/>
            <person name="Larimer J."/>
            <person name="McCowan C."/>
            <person name="Murphy C."/>
            <person name="Pearson M."/>
            <person name="Poon T.W."/>
            <person name="Priest M."/>
            <person name="Roberts A."/>
            <person name="Saif S."/>
            <person name="Shea T."/>
            <person name="Sisk P."/>
            <person name="Sykes S."/>
            <person name="Wortman J."/>
            <person name="Nusbaum C."/>
            <person name="Birren B."/>
        </authorList>
    </citation>
    <scope>NUCLEOTIDE SEQUENCE [LARGE SCALE GENOMIC DNA]</scope>
    <source>
        <strain evidence="5 6">ATCC 51939</strain>
    </source>
</reference>
<evidence type="ECO:0000313" key="6">
    <source>
        <dbReference type="Proteomes" id="UP000014541"/>
    </source>
</evidence>
<feature type="domain" description="Periplasmic binding protein" evidence="4">
    <location>
        <begin position="34"/>
        <end position="319"/>
    </location>
</feature>
<dbReference type="STRING" id="1125699.HMPREF9194_02244"/>
<dbReference type="EMBL" id="ATFF01000006">
    <property type="protein sequence ID" value="EPF31889.1"/>
    <property type="molecule type" value="Genomic_DNA"/>
</dbReference>
<dbReference type="PATRIC" id="fig|1125699.3.peg.2266"/>
<evidence type="ECO:0000256" key="2">
    <source>
        <dbReference type="ARBA" id="ARBA00007639"/>
    </source>
</evidence>
<dbReference type="OrthoDB" id="9795981at2"/>
<dbReference type="PANTHER" id="PTHR30036">
    <property type="entry name" value="D-XYLOSE-BINDING PERIPLASMIC PROTEIN"/>
    <property type="match status" value="1"/>
</dbReference>
<dbReference type="SUPFAM" id="SSF53822">
    <property type="entry name" value="Periplasmic binding protein-like I"/>
    <property type="match status" value="1"/>
</dbReference>
<dbReference type="InterPro" id="IPR028082">
    <property type="entry name" value="Peripla_BP_I"/>
</dbReference>
<evidence type="ECO:0000256" key="1">
    <source>
        <dbReference type="ARBA" id="ARBA00004196"/>
    </source>
</evidence>
<dbReference type="AlphaFoldDB" id="S3L519"/>
<organism evidence="5 6">
    <name type="scientific">Treponema maltophilum ATCC 51939</name>
    <dbReference type="NCBI Taxonomy" id="1125699"/>
    <lineage>
        <taxon>Bacteria</taxon>
        <taxon>Pseudomonadati</taxon>
        <taxon>Spirochaetota</taxon>
        <taxon>Spirochaetia</taxon>
        <taxon>Spirochaetales</taxon>
        <taxon>Treponemataceae</taxon>
        <taxon>Treponema</taxon>
    </lineage>
</organism>
<keyword evidence="3" id="KW-0732">Signal</keyword>
<dbReference type="Pfam" id="PF13407">
    <property type="entry name" value="Peripla_BP_4"/>
    <property type="match status" value="1"/>
</dbReference>
<proteinExistence type="inferred from homology"/>
<dbReference type="Gene3D" id="3.40.50.2300">
    <property type="match status" value="4"/>
</dbReference>